<dbReference type="EMBL" id="CAJVPY010024703">
    <property type="protein sequence ID" value="CAG8787140.1"/>
    <property type="molecule type" value="Genomic_DNA"/>
</dbReference>
<organism evidence="1 2">
    <name type="scientific">Dentiscutata erythropus</name>
    <dbReference type="NCBI Taxonomy" id="1348616"/>
    <lineage>
        <taxon>Eukaryota</taxon>
        <taxon>Fungi</taxon>
        <taxon>Fungi incertae sedis</taxon>
        <taxon>Mucoromycota</taxon>
        <taxon>Glomeromycotina</taxon>
        <taxon>Glomeromycetes</taxon>
        <taxon>Diversisporales</taxon>
        <taxon>Gigasporaceae</taxon>
        <taxon>Dentiscutata</taxon>
    </lineage>
</organism>
<accession>A0A9N9JM03</accession>
<dbReference type="OrthoDB" id="10520703at2759"/>
<dbReference type="Proteomes" id="UP000789405">
    <property type="component" value="Unassembled WGS sequence"/>
</dbReference>
<keyword evidence="2" id="KW-1185">Reference proteome</keyword>
<evidence type="ECO:0000313" key="2">
    <source>
        <dbReference type="Proteomes" id="UP000789405"/>
    </source>
</evidence>
<sequence>MELEAKFNFAQNYQFKRLVRKIGRYTLDFENKVFELPLKTRKYQIISSENEVQNYDNQQFSLEIETYSQDVLSEDESNKSLLQLYLGFKFTTWEDVDRFIELYGKCK</sequence>
<comment type="caution">
    <text evidence="1">The sequence shown here is derived from an EMBL/GenBank/DDBJ whole genome shotgun (WGS) entry which is preliminary data.</text>
</comment>
<proteinExistence type="predicted"/>
<name>A0A9N9JM03_9GLOM</name>
<dbReference type="AlphaFoldDB" id="A0A9N9JM03"/>
<feature type="non-terminal residue" evidence="1">
    <location>
        <position position="107"/>
    </location>
</feature>
<gene>
    <name evidence="1" type="ORF">DERYTH_LOCUS20650</name>
</gene>
<protein>
    <submittedName>
        <fullName evidence="1">23541_t:CDS:1</fullName>
    </submittedName>
</protein>
<evidence type="ECO:0000313" key="1">
    <source>
        <dbReference type="EMBL" id="CAG8787140.1"/>
    </source>
</evidence>
<reference evidence="1" key="1">
    <citation type="submission" date="2021-06" db="EMBL/GenBank/DDBJ databases">
        <authorList>
            <person name="Kallberg Y."/>
            <person name="Tangrot J."/>
            <person name="Rosling A."/>
        </authorList>
    </citation>
    <scope>NUCLEOTIDE SEQUENCE</scope>
    <source>
        <strain evidence="1">MA453B</strain>
    </source>
</reference>